<sequence length="473" mass="52626">MPGWLTQGVEDGHPATHAPRTPMTGAAKGSAAPVSREMKGTLMADSTKTATLTLGEKTVELPVLSPSAGPDVIDIRKLYGKMGVFTHDPGFTSTSSCESSITFIDGDQGELLHRGYPIDQLAEKSHFLEVCFLLLYGELPTAAQLEDFESRVTRHTMVHEQMHRFFTGFRRDAHPMAVMVGVVGAMSAFYHDSTDVNDPWQREVASIRLIAKVPTIAAMAYKYSVGQPFVYPRNDLDYASNFLRMCFAVPTEEYEVDPILTRAMDRIFTLHADHEQNASTSTVRLASSSGANPFACIAAGIACLWGPAHGGANQACLEMLQEIGTVDRIPEFIARAKDKNDPFRLMGFGHRVYKNFDPRAKVMKQSAHEVLDLLGVEDNETLKVAMELEKIALEDEYFVEKKLYPNVDFYSGIILDAMGFPTSMFTPIFAVSRTVGWISQWKEMIADPAMKIGRPRQLYTGETRRDYVDVEDR</sequence>
<dbReference type="InterPro" id="IPR016143">
    <property type="entry name" value="Citrate_synth-like_sm_a-sub"/>
</dbReference>
<evidence type="ECO:0000256" key="6">
    <source>
        <dbReference type="NCBIfam" id="TIGR01798"/>
    </source>
</evidence>
<evidence type="ECO:0000256" key="11">
    <source>
        <dbReference type="SAM" id="MobiDB-lite"/>
    </source>
</evidence>
<protein>
    <recommendedName>
        <fullName evidence="6 7">Citrate synthase</fullName>
    </recommendedName>
</protein>
<dbReference type="FunFam" id="1.10.230.10:FF:000002">
    <property type="entry name" value="Citrate synthase"/>
    <property type="match status" value="1"/>
</dbReference>
<evidence type="ECO:0000256" key="3">
    <source>
        <dbReference type="ARBA" id="ARBA00022532"/>
    </source>
</evidence>
<dbReference type="Gene3D" id="1.10.230.10">
    <property type="entry name" value="Cytochrome P450-Terp, domain 2"/>
    <property type="match status" value="1"/>
</dbReference>
<dbReference type="EMBL" id="SLXU01000003">
    <property type="protein sequence ID" value="TCP62007.1"/>
    <property type="molecule type" value="Genomic_DNA"/>
</dbReference>
<dbReference type="SUPFAM" id="SSF48256">
    <property type="entry name" value="Citrate synthase"/>
    <property type="match status" value="1"/>
</dbReference>
<evidence type="ECO:0000256" key="8">
    <source>
        <dbReference type="PIRSR" id="PIRSR001369-1"/>
    </source>
</evidence>
<evidence type="ECO:0000256" key="4">
    <source>
        <dbReference type="ARBA" id="ARBA00022679"/>
    </source>
</evidence>
<dbReference type="PIRSF" id="PIRSF001369">
    <property type="entry name" value="Citrate_synth"/>
    <property type="match status" value="1"/>
</dbReference>
<accession>A0A4R2RIN3</accession>
<evidence type="ECO:0000256" key="1">
    <source>
        <dbReference type="ARBA" id="ARBA00004751"/>
    </source>
</evidence>
<keyword evidence="4 7" id="KW-0808">Transferase</keyword>
<dbReference type="PANTHER" id="PTHR42871:SF1">
    <property type="entry name" value="CITRATE SYNTHASE"/>
    <property type="match status" value="1"/>
</dbReference>
<dbReference type="Pfam" id="PF00285">
    <property type="entry name" value="Citrate_synt"/>
    <property type="match status" value="1"/>
</dbReference>
<evidence type="ECO:0000256" key="7">
    <source>
        <dbReference type="PIRNR" id="PIRNR001369"/>
    </source>
</evidence>
<feature type="active site" evidence="8">
    <location>
        <position position="350"/>
    </location>
</feature>
<dbReference type="Proteomes" id="UP000295050">
    <property type="component" value="Unassembled WGS sequence"/>
</dbReference>
<dbReference type="InterPro" id="IPR002020">
    <property type="entry name" value="Citrate_synthase"/>
</dbReference>
<evidence type="ECO:0000256" key="5">
    <source>
        <dbReference type="ARBA" id="ARBA00049288"/>
    </source>
</evidence>
<feature type="region of interest" description="Disordered" evidence="11">
    <location>
        <begin position="1"/>
        <end position="38"/>
    </location>
</feature>
<dbReference type="InterPro" id="IPR019810">
    <property type="entry name" value="Citrate_synthase_AS"/>
</dbReference>
<comment type="similarity">
    <text evidence="2 7 10">Belongs to the citrate synthase family.</text>
</comment>
<dbReference type="InterPro" id="IPR016142">
    <property type="entry name" value="Citrate_synth-like_lrg_a-sub"/>
</dbReference>
<dbReference type="AlphaFoldDB" id="A0A4R2RIN3"/>
<dbReference type="PROSITE" id="PS00480">
    <property type="entry name" value="CITRATE_SYNTHASE"/>
    <property type="match status" value="1"/>
</dbReference>
<dbReference type="NCBIfam" id="TIGR01798">
    <property type="entry name" value="cit_synth_I"/>
    <property type="match status" value="1"/>
</dbReference>
<evidence type="ECO:0000313" key="13">
    <source>
        <dbReference type="Proteomes" id="UP000295050"/>
    </source>
</evidence>
<evidence type="ECO:0000256" key="9">
    <source>
        <dbReference type="RuleBase" id="RU003370"/>
    </source>
</evidence>
<organism evidence="12 13">
    <name type="scientific">Rhodovulum bhavnagarense</name>
    <dbReference type="NCBI Taxonomy" id="992286"/>
    <lineage>
        <taxon>Bacteria</taxon>
        <taxon>Pseudomonadati</taxon>
        <taxon>Pseudomonadota</taxon>
        <taxon>Alphaproteobacteria</taxon>
        <taxon>Rhodobacterales</taxon>
        <taxon>Paracoccaceae</taxon>
        <taxon>Rhodovulum</taxon>
    </lineage>
</organism>
<dbReference type="GO" id="GO:0005737">
    <property type="term" value="C:cytoplasm"/>
    <property type="evidence" value="ECO:0007669"/>
    <property type="project" value="InterPro"/>
</dbReference>
<comment type="caution">
    <text evidence="12">The sequence shown here is derived from an EMBL/GenBank/DDBJ whole genome shotgun (WGS) entry which is preliminary data.</text>
</comment>
<reference evidence="12 13" key="1">
    <citation type="submission" date="2019-03" db="EMBL/GenBank/DDBJ databases">
        <title>Genomic Encyclopedia of Type Strains, Phase IV (KMG-IV): sequencing the most valuable type-strain genomes for metagenomic binning, comparative biology and taxonomic classification.</title>
        <authorList>
            <person name="Goeker M."/>
        </authorList>
    </citation>
    <scope>NUCLEOTIDE SEQUENCE [LARGE SCALE GENOMIC DNA]</scope>
    <source>
        <strain evidence="12 13">DSM 24766</strain>
    </source>
</reference>
<dbReference type="PRINTS" id="PR00143">
    <property type="entry name" value="CITRTSNTHASE"/>
</dbReference>
<dbReference type="PANTHER" id="PTHR42871">
    <property type="entry name" value="CITRATE SYNTHASE"/>
    <property type="match status" value="1"/>
</dbReference>
<dbReference type="Gene3D" id="1.10.580.10">
    <property type="entry name" value="Citrate Synthase, domain 1"/>
    <property type="match status" value="1"/>
</dbReference>
<feature type="active site" evidence="8">
    <location>
        <position position="408"/>
    </location>
</feature>
<dbReference type="GO" id="GO:0006099">
    <property type="term" value="P:tricarboxylic acid cycle"/>
    <property type="evidence" value="ECO:0007669"/>
    <property type="project" value="UniProtKB-UniRule"/>
</dbReference>
<evidence type="ECO:0000256" key="2">
    <source>
        <dbReference type="ARBA" id="ARBA00010566"/>
    </source>
</evidence>
<dbReference type="InterPro" id="IPR036969">
    <property type="entry name" value="Citrate_synthase_sf"/>
</dbReference>
<dbReference type="Gene3D" id="2.20.28.60">
    <property type="match status" value="1"/>
</dbReference>
<gene>
    <name evidence="12" type="ORF">EV663_103195</name>
</gene>
<evidence type="ECO:0000256" key="10">
    <source>
        <dbReference type="RuleBase" id="RU003406"/>
    </source>
</evidence>
<keyword evidence="13" id="KW-1185">Reference proteome</keyword>
<evidence type="ECO:0000313" key="12">
    <source>
        <dbReference type="EMBL" id="TCP62007.1"/>
    </source>
</evidence>
<dbReference type="InterPro" id="IPR010953">
    <property type="entry name" value="Citrate_synthase_typ-I"/>
</dbReference>
<name>A0A4R2RIN3_9RHOB</name>
<dbReference type="CDD" id="cd06114">
    <property type="entry name" value="EcCS_like"/>
    <property type="match status" value="1"/>
</dbReference>
<keyword evidence="3 9" id="KW-0816">Tricarboxylic acid cycle</keyword>
<dbReference type="NCBIfam" id="NF004126">
    <property type="entry name" value="PRK05614.1"/>
    <property type="match status" value="1"/>
</dbReference>
<dbReference type="UniPathway" id="UPA00223">
    <property type="reaction ID" value="UER00717"/>
</dbReference>
<dbReference type="InterPro" id="IPR024176">
    <property type="entry name" value="Citrate_synthase_bac-typ"/>
</dbReference>
<dbReference type="GO" id="GO:0036440">
    <property type="term" value="F:citrate synthase activity"/>
    <property type="evidence" value="ECO:0007669"/>
    <property type="project" value="UniProtKB-EC"/>
</dbReference>
<proteinExistence type="inferred from homology"/>
<comment type="pathway">
    <text evidence="1 9">Carbohydrate metabolism; tricarboxylic acid cycle; isocitrate from oxaloacetate: step 1/2.</text>
</comment>
<comment type="catalytic activity">
    <reaction evidence="5 9">
        <text>oxaloacetate + acetyl-CoA + H2O = citrate + CoA + H(+)</text>
        <dbReference type="Rhea" id="RHEA:16845"/>
        <dbReference type="ChEBI" id="CHEBI:15377"/>
        <dbReference type="ChEBI" id="CHEBI:15378"/>
        <dbReference type="ChEBI" id="CHEBI:16452"/>
        <dbReference type="ChEBI" id="CHEBI:16947"/>
        <dbReference type="ChEBI" id="CHEBI:57287"/>
        <dbReference type="ChEBI" id="CHEBI:57288"/>
        <dbReference type="EC" id="2.3.3.16"/>
    </reaction>
</comment>